<evidence type="ECO:0000259" key="5">
    <source>
        <dbReference type="Pfam" id="PF24567"/>
    </source>
</evidence>
<protein>
    <submittedName>
        <fullName evidence="7">ANK_REP_REGION domain-containing protein</fullName>
    </submittedName>
</protein>
<evidence type="ECO:0000313" key="6">
    <source>
        <dbReference type="Proteomes" id="UP000050640"/>
    </source>
</evidence>
<organism evidence="6 7">
    <name type="scientific">Elaeophora elaphi</name>
    <dbReference type="NCBI Taxonomy" id="1147741"/>
    <lineage>
        <taxon>Eukaryota</taxon>
        <taxon>Metazoa</taxon>
        <taxon>Ecdysozoa</taxon>
        <taxon>Nematoda</taxon>
        <taxon>Chromadorea</taxon>
        <taxon>Rhabditida</taxon>
        <taxon>Spirurina</taxon>
        <taxon>Spiruromorpha</taxon>
        <taxon>Filarioidea</taxon>
        <taxon>Onchocercidae</taxon>
        <taxon>Elaeophora</taxon>
    </lineage>
</organism>
<dbReference type="STRING" id="1147741.A0A158Q8B3"/>
<evidence type="ECO:0000256" key="4">
    <source>
        <dbReference type="ARBA" id="ARBA00023306"/>
    </source>
</evidence>
<keyword evidence="2" id="KW-0132">Cell division</keyword>
<comment type="similarity">
    <text evidence="1">Belongs to the ANKLE2 family.</text>
</comment>
<evidence type="ECO:0000256" key="1">
    <source>
        <dbReference type="ARBA" id="ARBA00007597"/>
    </source>
</evidence>
<dbReference type="SUPFAM" id="SSF48403">
    <property type="entry name" value="Ankyrin repeat"/>
    <property type="match status" value="1"/>
</dbReference>
<keyword evidence="3" id="KW-0040">ANK repeat</keyword>
<dbReference type="InterPro" id="IPR036770">
    <property type="entry name" value="Ankyrin_rpt-contain_sf"/>
</dbReference>
<keyword evidence="4" id="KW-0131">Cell cycle</keyword>
<dbReference type="WBParaSite" id="EEL_0000702201-mRNA-1">
    <property type="protein sequence ID" value="EEL_0000702201-mRNA-1"/>
    <property type="gene ID" value="EEL_0000702201"/>
</dbReference>
<reference evidence="7" key="1">
    <citation type="submission" date="2016-04" db="UniProtKB">
        <authorList>
            <consortium name="WormBaseParasite"/>
        </authorList>
    </citation>
    <scope>IDENTIFICATION</scope>
</reference>
<dbReference type="PANTHER" id="PTHR12349">
    <property type="entry name" value="ANKYRIN REPEAT AND LEM DOMAIN-CONTAINING PROTEIN 2"/>
    <property type="match status" value="1"/>
</dbReference>
<dbReference type="Gene3D" id="1.25.40.20">
    <property type="entry name" value="Ankyrin repeat-containing domain"/>
    <property type="match status" value="1"/>
</dbReference>
<dbReference type="GO" id="GO:0051301">
    <property type="term" value="P:cell division"/>
    <property type="evidence" value="ECO:0007669"/>
    <property type="project" value="UniProtKB-KW"/>
</dbReference>
<sequence>MEQLMQPAEYYAVHIPSPDDGIPCTGAVFATLREASSFANIPENKAKGARFKRFQNPDDAKDYAENGDMFCKSPQMSVKNQPIGEPGSSFPSVPRIMFNRLKKSIESKDDGTFLDMVLQNPRYLINIGSDTPTIVVEGFRYNAMHLAAKAGNLNVAKYILNFVCDNEALLRLYGTSEDDVRMRSRLLLDCYLNMPDKGSHDTPLHFASKFGHYHLVELFLSYNICQKTPLNKMGSTPAQICCTRYVGNDKGVVHDSILPLFVSFFVALYRPTDNYYSLTIQLFDEVPTNTLPNGVLGSSVCMSALEKCELAAYAGPFSDRDLAQKFYETWKTEEKGCRRLYPRKGAERVGRRLANEYQIIWMERWSFCNKLLDFQSCAGLEELNRFLVNIKLNPPPQSVRVLYPGHDDNCISFSDASDIVFDQNTSETSDSHSTSIDGITEKQFTAILIPEILKEIHVTFFHLQIYLLANLHLDSSSSSDVLLDSQGDNASKDDTVLLGNPLVTESMLCADSSVATSSAEHERTSNNENRTESFDFVYYTPPSSPEPIYVFEGIPSKDDEELANALSLVNPQLIQRFGTVADYVRHLNSVPESERSNWPYTDSPRAKKCRLSADSKHCGSDYKCLHVQENRKCFDM</sequence>
<dbReference type="GO" id="GO:0005783">
    <property type="term" value="C:endoplasmic reticulum"/>
    <property type="evidence" value="ECO:0007669"/>
    <property type="project" value="TreeGrafter"/>
</dbReference>
<evidence type="ECO:0000256" key="2">
    <source>
        <dbReference type="ARBA" id="ARBA00022618"/>
    </source>
</evidence>
<keyword evidence="6" id="KW-1185">Reference proteome</keyword>
<dbReference type="InterPro" id="IPR056237">
    <property type="entry name" value="ANKLE2_3rd"/>
</dbReference>
<dbReference type="Proteomes" id="UP000050640">
    <property type="component" value="Unplaced"/>
</dbReference>
<dbReference type="AlphaFoldDB" id="A0A158Q8B3"/>
<dbReference type="PANTHER" id="PTHR12349:SF4">
    <property type="entry name" value="ANKYRIN REPEAT AND LEM DOMAIN-CONTAINING PROTEIN 2"/>
    <property type="match status" value="1"/>
</dbReference>
<evidence type="ECO:0000256" key="3">
    <source>
        <dbReference type="ARBA" id="ARBA00023043"/>
    </source>
</evidence>
<dbReference type="Pfam" id="PF00023">
    <property type="entry name" value="Ank"/>
    <property type="match status" value="1"/>
</dbReference>
<accession>A0A158Q8B3</accession>
<dbReference type="GO" id="GO:0051721">
    <property type="term" value="F:protein phosphatase 2A binding"/>
    <property type="evidence" value="ECO:0007669"/>
    <property type="project" value="TreeGrafter"/>
</dbReference>
<evidence type="ECO:0000313" key="7">
    <source>
        <dbReference type="WBParaSite" id="EEL_0000702201-mRNA-1"/>
    </source>
</evidence>
<dbReference type="InterPro" id="IPR002110">
    <property type="entry name" value="Ankyrin_rpt"/>
</dbReference>
<feature type="domain" description="ANKLE2 third alpha/beta" evidence="5">
    <location>
        <begin position="264"/>
        <end position="363"/>
    </location>
</feature>
<dbReference type="SMART" id="SM00248">
    <property type="entry name" value="ANK"/>
    <property type="match status" value="2"/>
</dbReference>
<proteinExistence type="inferred from homology"/>
<name>A0A158Q8B3_9BILA</name>
<dbReference type="Pfam" id="PF24567">
    <property type="entry name" value="ANKLE2_3rd"/>
    <property type="match status" value="1"/>
</dbReference>